<dbReference type="Pfam" id="PF00144">
    <property type="entry name" value="Beta-lactamase"/>
    <property type="match status" value="1"/>
</dbReference>
<dbReference type="Proteomes" id="UP001521150">
    <property type="component" value="Unassembled WGS sequence"/>
</dbReference>
<dbReference type="SUPFAM" id="SSF56601">
    <property type="entry name" value="beta-lactamase/transpeptidase-like"/>
    <property type="match status" value="1"/>
</dbReference>
<protein>
    <submittedName>
        <fullName evidence="4">Beta-lactamase family protein</fullName>
    </submittedName>
</protein>
<gene>
    <name evidence="4" type="ORF">LWC34_41575</name>
</gene>
<evidence type="ECO:0000256" key="2">
    <source>
        <dbReference type="ARBA" id="ARBA00023136"/>
    </source>
</evidence>
<dbReference type="InterPro" id="IPR001466">
    <property type="entry name" value="Beta-lactam-related"/>
</dbReference>
<dbReference type="EMBL" id="JAJVCN010000003">
    <property type="protein sequence ID" value="MCE7009261.1"/>
    <property type="molecule type" value="Genomic_DNA"/>
</dbReference>
<evidence type="ECO:0000259" key="3">
    <source>
        <dbReference type="Pfam" id="PF00144"/>
    </source>
</evidence>
<organism evidence="4 5">
    <name type="scientific">Kibdelosporangium philippinense</name>
    <dbReference type="NCBI Taxonomy" id="211113"/>
    <lineage>
        <taxon>Bacteria</taxon>
        <taxon>Bacillati</taxon>
        <taxon>Actinomycetota</taxon>
        <taxon>Actinomycetes</taxon>
        <taxon>Pseudonocardiales</taxon>
        <taxon>Pseudonocardiaceae</taxon>
        <taxon>Kibdelosporangium</taxon>
    </lineage>
</organism>
<name>A0ABS8ZND2_9PSEU</name>
<evidence type="ECO:0000256" key="1">
    <source>
        <dbReference type="ARBA" id="ARBA00004370"/>
    </source>
</evidence>
<dbReference type="InterPro" id="IPR050491">
    <property type="entry name" value="AmpC-like"/>
</dbReference>
<sequence>MLPDSVLSGFSGVVSVDRGGQVEFASAYGYAHRGYQIPNTVDTRFAIASGVKGLTALTVVSLIVSGVLELSTTARSVLGKDLPLIDDAVTVEHLLAHRSGIGDYCPDEGDFELPASPQNLADTSQYLPFLDGFPQQFAPGTDFAYCNGGYVVLALIAERVSGTPFHTLVRERVCVPAGMTSTDFLRSDEPEPRTAVGYVGDRTNVFHLPVRGNGDGGVYSTTADFTALWSALYNGSIVPPDWVATMTRPHSDQYGLGFWLPGGKVMLEGYDAGVSFRSTHNPSTGLTYTVISNDVEGAWPVTRYLAEILD</sequence>
<dbReference type="RefSeq" id="WP_233731020.1">
    <property type="nucleotide sequence ID" value="NZ_JAJVCN010000003.1"/>
</dbReference>
<dbReference type="PANTHER" id="PTHR46825:SF11">
    <property type="entry name" value="PENICILLIN-BINDING PROTEIN 4"/>
    <property type="match status" value="1"/>
</dbReference>
<proteinExistence type="predicted"/>
<feature type="domain" description="Beta-lactamase-related" evidence="3">
    <location>
        <begin position="13"/>
        <end position="297"/>
    </location>
</feature>
<dbReference type="InterPro" id="IPR012338">
    <property type="entry name" value="Beta-lactam/transpept-like"/>
</dbReference>
<keyword evidence="5" id="KW-1185">Reference proteome</keyword>
<evidence type="ECO:0000313" key="5">
    <source>
        <dbReference type="Proteomes" id="UP001521150"/>
    </source>
</evidence>
<comment type="caution">
    <text evidence="4">The sequence shown here is derived from an EMBL/GenBank/DDBJ whole genome shotgun (WGS) entry which is preliminary data.</text>
</comment>
<dbReference type="PANTHER" id="PTHR46825">
    <property type="entry name" value="D-ALANYL-D-ALANINE-CARBOXYPEPTIDASE/ENDOPEPTIDASE AMPH"/>
    <property type="match status" value="1"/>
</dbReference>
<keyword evidence="2" id="KW-0472">Membrane</keyword>
<accession>A0ABS8ZND2</accession>
<comment type="subcellular location">
    <subcellularLocation>
        <location evidence="1">Membrane</location>
    </subcellularLocation>
</comment>
<reference evidence="4 5" key="1">
    <citation type="submission" date="2021-12" db="EMBL/GenBank/DDBJ databases">
        <title>Genome sequence of Kibdelosporangium philippinense ATCC 49844.</title>
        <authorList>
            <person name="Fedorov E.A."/>
            <person name="Omeragic M."/>
            <person name="Shalygina K.F."/>
            <person name="Maclea K.S."/>
        </authorList>
    </citation>
    <scope>NUCLEOTIDE SEQUENCE [LARGE SCALE GENOMIC DNA]</scope>
    <source>
        <strain evidence="4 5">ATCC 49844</strain>
    </source>
</reference>
<dbReference type="Gene3D" id="3.40.710.10">
    <property type="entry name" value="DD-peptidase/beta-lactamase superfamily"/>
    <property type="match status" value="1"/>
</dbReference>
<evidence type="ECO:0000313" key="4">
    <source>
        <dbReference type="EMBL" id="MCE7009261.1"/>
    </source>
</evidence>